<dbReference type="Proteomes" id="UP000299102">
    <property type="component" value="Unassembled WGS sequence"/>
</dbReference>
<sequence length="68" mass="7566">MPQSLRSTGKSATHGRLSIVNALTPRSNISPSQSSHRRRDQRHLNRSTTSAIPDMITEFFLELHPALG</sequence>
<dbReference type="EMBL" id="BGZK01001333">
    <property type="protein sequence ID" value="GBP77496.1"/>
    <property type="molecule type" value="Genomic_DNA"/>
</dbReference>
<evidence type="ECO:0000313" key="3">
    <source>
        <dbReference type="Proteomes" id="UP000299102"/>
    </source>
</evidence>
<gene>
    <name evidence="2" type="ORF">EVAR_62572_1</name>
</gene>
<feature type="region of interest" description="Disordered" evidence="1">
    <location>
        <begin position="1"/>
        <end position="50"/>
    </location>
</feature>
<comment type="caution">
    <text evidence="2">The sequence shown here is derived from an EMBL/GenBank/DDBJ whole genome shotgun (WGS) entry which is preliminary data.</text>
</comment>
<evidence type="ECO:0000256" key="1">
    <source>
        <dbReference type="SAM" id="MobiDB-lite"/>
    </source>
</evidence>
<accession>A0A4C1YMN7</accession>
<keyword evidence="3" id="KW-1185">Reference proteome</keyword>
<organism evidence="2 3">
    <name type="scientific">Eumeta variegata</name>
    <name type="common">Bagworm moth</name>
    <name type="synonym">Eumeta japonica</name>
    <dbReference type="NCBI Taxonomy" id="151549"/>
    <lineage>
        <taxon>Eukaryota</taxon>
        <taxon>Metazoa</taxon>
        <taxon>Ecdysozoa</taxon>
        <taxon>Arthropoda</taxon>
        <taxon>Hexapoda</taxon>
        <taxon>Insecta</taxon>
        <taxon>Pterygota</taxon>
        <taxon>Neoptera</taxon>
        <taxon>Endopterygota</taxon>
        <taxon>Lepidoptera</taxon>
        <taxon>Glossata</taxon>
        <taxon>Ditrysia</taxon>
        <taxon>Tineoidea</taxon>
        <taxon>Psychidae</taxon>
        <taxon>Oiketicinae</taxon>
        <taxon>Eumeta</taxon>
    </lineage>
</organism>
<feature type="compositionally biased region" description="Polar residues" evidence="1">
    <location>
        <begin position="1"/>
        <end position="11"/>
    </location>
</feature>
<feature type="compositionally biased region" description="Basic residues" evidence="1">
    <location>
        <begin position="35"/>
        <end position="45"/>
    </location>
</feature>
<reference evidence="2 3" key="1">
    <citation type="journal article" date="2019" name="Commun. Biol.">
        <title>The bagworm genome reveals a unique fibroin gene that provides high tensile strength.</title>
        <authorList>
            <person name="Kono N."/>
            <person name="Nakamura H."/>
            <person name="Ohtoshi R."/>
            <person name="Tomita M."/>
            <person name="Numata K."/>
            <person name="Arakawa K."/>
        </authorList>
    </citation>
    <scope>NUCLEOTIDE SEQUENCE [LARGE SCALE GENOMIC DNA]</scope>
</reference>
<dbReference type="AlphaFoldDB" id="A0A4C1YMN7"/>
<evidence type="ECO:0000313" key="2">
    <source>
        <dbReference type="EMBL" id="GBP77496.1"/>
    </source>
</evidence>
<protein>
    <submittedName>
        <fullName evidence="2">Uncharacterized protein</fullName>
    </submittedName>
</protein>
<proteinExistence type="predicted"/>
<name>A0A4C1YMN7_EUMVA</name>